<feature type="transmembrane region" description="Helical" evidence="1">
    <location>
        <begin position="312"/>
        <end position="330"/>
    </location>
</feature>
<evidence type="ECO:0000313" key="3">
    <source>
        <dbReference type="EMBL" id="CCH00812.1"/>
    </source>
</evidence>
<protein>
    <submittedName>
        <fullName evidence="3">Beta-lactamase domain protein</fullName>
    </submittedName>
</protein>
<dbReference type="CDD" id="cd07721">
    <property type="entry name" value="yflN-like_MBL-fold"/>
    <property type="match status" value="1"/>
</dbReference>
<keyword evidence="4" id="KW-1185">Reference proteome</keyword>
<keyword evidence="1" id="KW-0812">Transmembrane</keyword>
<dbReference type="Gene3D" id="3.60.15.10">
    <property type="entry name" value="Ribonuclease Z/Hydroxyacylglutathione hydrolase-like"/>
    <property type="match status" value="1"/>
</dbReference>
<evidence type="ECO:0000259" key="2">
    <source>
        <dbReference type="SMART" id="SM00849"/>
    </source>
</evidence>
<dbReference type="InterPro" id="IPR050855">
    <property type="entry name" value="NDM-1-like"/>
</dbReference>
<organism evidence="3 4">
    <name type="scientific">Fibrella aestuarina BUZ 2</name>
    <dbReference type="NCBI Taxonomy" id="1166018"/>
    <lineage>
        <taxon>Bacteria</taxon>
        <taxon>Pseudomonadati</taxon>
        <taxon>Bacteroidota</taxon>
        <taxon>Cytophagia</taxon>
        <taxon>Cytophagales</taxon>
        <taxon>Spirosomataceae</taxon>
        <taxon>Fibrella</taxon>
    </lineage>
</organism>
<dbReference type="eggNOG" id="COG0491">
    <property type="taxonomic scope" value="Bacteria"/>
</dbReference>
<dbReference type="PANTHER" id="PTHR42951">
    <property type="entry name" value="METALLO-BETA-LACTAMASE DOMAIN-CONTAINING"/>
    <property type="match status" value="1"/>
</dbReference>
<evidence type="ECO:0000313" key="4">
    <source>
        <dbReference type="Proteomes" id="UP000011058"/>
    </source>
</evidence>
<dbReference type="EMBL" id="HE796683">
    <property type="protein sequence ID" value="CCH00812.1"/>
    <property type="molecule type" value="Genomic_DNA"/>
</dbReference>
<gene>
    <name evidence="3" type="ORF">FAES_2803</name>
</gene>
<dbReference type="RefSeq" id="WP_015331911.1">
    <property type="nucleotide sequence ID" value="NC_020054.1"/>
</dbReference>
<proteinExistence type="predicted"/>
<dbReference type="SUPFAM" id="SSF56281">
    <property type="entry name" value="Metallo-hydrolase/oxidoreductase"/>
    <property type="match status" value="1"/>
</dbReference>
<dbReference type="Proteomes" id="UP000011058">
    <property type="component" value="Chromosome"/>
</dbReference>
<dbReference type="OrthoDB" id="9802248at2"/>
<reference evidence="3 4" key="1">
    <citation type="journal article" date="2012" name="J. Bacteriol.">
        <title>Genome Sequence of Fibrella aestuarina BUZ 2T, a Filamentous Marine Bacterium.</title>
        <authorList>
            <person name="Filippini M."/>
            <person name="Qi W."/>
            <person name="Blom J."/>
            <person name="Goesmann A."/>
            <person name="Smits T.H."/>
            <person name="Bagheri H.C."/>
        </authorList>
    </citation>
    <scope>NUCLEOTIDE SEQUENCE [LARGE SCALE GENOMIC DNA]</scope>
    <source>
        <strain evidence="4">BUZ 2T</strain>
    </source>
</reference>
<keyword evidence="1" id="KW-1133">Transmembrane helix</keyword>
<dbReference type="KEGG" id="fae:FAES_2803"/>
<dbReference type="InterPro" id="IPR036866">
    <property type="entry name" value="RibonucZ/Hydroxyglut_hydro"/>
</dbReference>
<dbReference type="Pfam" id="PF00753">
    <property type="entry name" value="Lactamase_B"/>
    <property type="match status" value="1"/>
</dbReference>
<dbReference type="HOGENOM" id="CLU_030571_2_0_10"/>
<name>I0K9K9_9BACT</name>
<dbReference type="PANTHER" id="PTHR42951:SF17">
    <property type="entry name" value="METALLO-BETA-LACTAMASE DOMAIN-CONTAINING PROTEIN"/>
    <property type="match status" value="1"/>
</dbReference>
<dbReference type="SMART" id="SM00849">
    <property type="entry name" value="Lactamase_B"/>
    <property type="match status" value="1"/>
</dbReference>
<sequence>MKTQTPNALLEQDNPAVAPLGNSLGIDTPEATPYDVTDDVKGLKTLFVNVFFVGHPGPGNDWVLVDAGFMGYADSIRRRAASLYGPGTAPKAIVLTHGHADHVGSLRELLKHWGNVPVYAHPLERPYLTGVSSYPPPDPAIGGGAMSLMSWVFPIGPEDFSDVLQPIPASGKIDELPDWRVIHTPGHAPGHVSLFRDEDRTLLAGDAFVTTNQNALSAVINQTEEIHGPPAYFTCDWKAAEDSVRKLALLNPHSVGTGHGHSMRGLDLQLELGRLVSNFSERAIPSEGRYVKEAAVTNENGIVSMPSPTSFVVARALGIGLLVGLTVWAVRR</sequence>
<dbReference type="InterPro" id="IPR001279">
    <property type="entry name" value="Metallo-B-lactamas"/>
</dbReference>
<evidence type="ECO:0000256" key="1">
    <source>
        <dbReference type="SAM" id="Phobius"/>
    </source>
</evidence>
<dbReference type="STRING" id="1166018.FAES_2803"/>
<feature type="domain" description="Metallo-beta-lactamase" evidence="2">
    <location>
        <begin position="47"/>
        <end position="259"/>
    </location>
</feature>
<dbReference type="AlphaFoldDB" id="I0K9K9"/>
<keyword evidence="1" id="KW-0472">Membrane</keyword>
<accession>I0K9K9</accession>